<evidence type="ECO:0000313" key="2">
    <source>
        <dbReference type="EMBL" id="OPB89246.1"/>
    </source>
</evidence>
<sequence>MAQINVYLNFEGNCLEAFEFYKSVFGGEFPYVGKFSDMPPSDEYPVNETDKNKIMHIALPISQETILMGSDVTDNTCKEGKFVKGNNIQLSVNTGSREEAEKIFNGISAGGQVTMPLQDTFWGAYFGMWTDKFGISWMVNYDDPAKQQQHP</sequence>
<dbReference type="RefSeq" id="WP_078778721.1">
    <property type="nucleotide sequence ID" value="NZ_MBDS01000014.1"/>
</dbReference>
<dbReference type="InterPro" id="IPR004360">
    <property type="entry name" value="Glyas_Fos-R_dOase_dom"/>
</dbReference>
<evidence type="ECO:0000259" key="1">
    <source>
        <dbReference type="Pfam" id="PF00903"/>
    </source>
</evidence>
<protein>
    <submittedName>
        <fullName evidence="2">Glyoxalase</fullName>
    </submittedName>
</protein>
<dbReference type="PANTHER" id="PTHR33990">
    <property type="entry name" value="PROTEIN YJDN-RELATED"/>
    <property type="match status" value="1"/>
</dbReference>
<reference evidence="2 3" key="1">
    <citation type="submission" date="2016-07" db="EMBL/GenBank/DDBJ databases">
        <title>Revisiting the Taxonomy of the Elizabethkingia Genus based on Whole-Genome Sequencing, Optical Mapping, and MALDI-TOF.</title>
        <authorList>
            <person name="Nicholson A.C."/>
        </authorList>
    </citation>
    <scope>NUCLEOTIDE SEQUENCE [LARGE SCALE GENOMIC DNA]</scope>
    <source>
        <strain evidence="2 3">C1558</strain>
    </source>
</reference>
<dbReference type="Gene3D" id="3.10.180.10">
    <property type="entry name" value="2,3-Dihydroxybiphenyl 1,2-Dioxygenase, domain 1"/>
    <property type="match status" value="1"/>
</dbReference>
<dbReference type="Pfam" id="PF00903">
    <property type="entry name" value="Glyoxalase"/>
    <property type="match status" value="1"/>
</dbReference>
<evidence type="ECO:0000313" key="3">
    <source>
        <dbReference type="Proteomes" id="UP000190016"/>
    </source>
</evidence>
<name>A0ABX3N9I5_9FLAO</name>
<dbReference type="PANTHER" id="PTHR33990:SF1">
    <property type="entry name" value="PROTEIN YJDN"/>
    <property type="match status" value="1"/>
</dbReference>
<comment type="caution">
    <text evidence="2">The sequence shown here is derived from an EMBL/GenBank/DDBJ whole genome shotgun (WGS) entry which is preliminary data.</text>
</comment>
<gene>
    <name evidence="2" type="ORF">BB021_07780</name>
</gene>
<dbReference type="SUPFAM" id="SSF54593">
    <property type="entry name" value="Glyoxalase/Bleomycin resistance protein/Dihydroxybiphenyl dioxygenase"/>
    <property type="match status" value="1"/>
</dbReference>
<organism evidence="2 3">
    <name type="scientific">Elizabethkingia ursingii</name>
    <dbReference type="NCBI Taxonomy" id="1756150"/>
    <lineage>
        <taxon>Bacteria</taxon>
        <taxon>Pseudomonadati</taxon>
        <taxon>Bacteroidota</taxon>
        <taxon>Flavobacteriia</taxon>
        <taxon>Flavobacteriales</taxon>
        <taxon>Weeksellaceae</taxon>
        <taxon>Elizabethkingia</taxon>
    </lineage>
</organism>
<dbReference type="Proteomes" id="UP000190016">
    <property type="component" value="Unassembled WGS sequence"/>
</dbReference>
<proteinExistence type="predicted"/>
<dbReference type="InterPro" id="IPR029068">
    <property type="entry name" value="Glyas_Bleomycin-R_OHBP_Dase"/>
</dbReference>
<dbReference type="InterPro" id="IPR028973">
    <property type="entry name" value="PhnB-like"/>
</dbReference>
<accession>A0ABX3N9I5</accession>
<keyword evidence="3" id="KW-1185">Reference proteome</keyword>
<feature type="domain" description="Glyoxalase/fosfomycin resistance/dioxygenase" evidence="1">
    <location>
        <begin position="12"/>
        <end position="139"/>
    </location>
</feature>
<dbReference type="EMBL" id="MBDS01000014">
    <property type="protein sequence ID" value="OPB89246.1"/>
    <property type="molecule type" value="Genomic_DNA"/>
</dbReference>
<dbReference type="CDD" id="cd06588">
    <property type="entry name" value="PhnB_like"/>
    <property type="match status" value="1"/>
</dbReference>